<evidence type="ECO:0000256" key="1">
    <source>
        <dbReference type="ARBA" id="ARBA00001947"/>
    </source>
</evidence>
<dbReference type="Proteomes" id="UP000053411">
    <property type="component" value="Unassembled WGS sequence"/>
</dbReference>
<keyword evidence="4" id="KW-0479">Metal-binding</keyword>
<dbReference type="EMBL" id="KN848081">
    <property type="protein sequence ID" value="KIX95679.1"/>
    <property type="molecule type" value="Genomic_DNA"/>
</dbReference>
<sequence>MGSMGGDLPKTAPAAVLAGAYGEPYRIKDVPIPVPSAQDALVELEYSGVCHGDVYARDGGGPAPKDPVRPLTGGHEGVGRIVAMGTDGLDGFKVGDVVGIAWRSYVCGTCQACQAGSENHCFNQKITGAHRDGTFQRYIAFPTSQLVPVPSGVSLPSVCPILCAGVTAYAALQRMSPQAGKWCVIVGGAGGLGHLAIQYAKAIGLKVVAIDGGSPEKEQFCAKMGADVFVDFTRPGLVETIVDKTGGGANYVLVLSPHQSSYDAAGEYASFGAQIMAIGIGNLQTLPARPHFYSYFPISNPMHIFPYIFFANLTKPRPQFSMSLRPLLRKDLLVRSNQTGTKRDMKEALQIFAAGKVVPELEVVGLRDTNDALDRIKQGKVMGKLVADLRGGTGKER</sequence>
<dbReference type="VEuPathDB" id="FungiDB:Z520_08799"/>
<dbReference type="SUPFAM" id="SSF51735">
    <property type="entry name" value="NAD(P)-binding Rossmann-fold domains"/>
    <property type="match status" value="1"/>
</dbReference>
<evidence type="ECO:0000256" key="5">
    <source>
        <dbReference type="ARBA" id="ARBA00022833"/>
    </source>
</evidence>
<dbReference type="Gene3D" id="3.40.50.720">
    <property type="entry name" value="NAD(P)-binding Rossmann-like Domain"/>
    <property type="match status" value="2"/>
</dbReference>
<dbReference type="OrthoDB" id="1560166at2759"/>
<comment type="similarity">
    <text evidence="2">Belongs to the zinc-containing alcohol dehydrogenase family.</text>
</comment>
<dbReference type="InterPro" id="IPR013149">
    <property type="entry name" value="ADH-like_C"/>
</dbReference>
<evidence type="ECO:0000256" key="4">
    <source>
        <dbReference type="ARBA" id="ARBA00022723"/>
    </source>
</evidence>
<gene>
    <name evidence="9" type="ORF">Z520_08799</name>
</gene>
<dbReference type="GO" id="GO:0005737">
    <property type="term" value="C:cytoplasm"/>
    <property type="evidence" value="ECO:0007669"/>
    <property type="project" value="TreeGrafter"/>
</dbReference>
<dbReference type="PANTHER" id="PTHR42940">
    <property type="entry name" value="ALCOHOL DEHYDROGENASE 1-RELATED"/>
    <property type="match status" value="1"/>
</dbReference>
<evidence type="ECO:0000256" key="2">
    <source>
        <dbReference type="ARBA" id="ARBA00008072"/>
    </source>
</evidence>
<protein>
    <recommendedName>
        <fullName evidence="3">alcohol dehydrogenase</fullName>
        <ecNumber evidence="3">1.1.1.1</ecNumber>
    </recommendedName>
</protein>
<proteinExistence type="inferred from homology"/>
<feature type="domain" description="Enoyl reductase (ER)" evidence="8">
    <location>
        <begin position="22"/>
        <end position="387"/>
    </location>
</feature>
<dbReference type="EC" id="1.1.1.1" evidence="3"/>
<dbReference type="GeneID" id="27714545"/>
<dbReference type="Pfam" id="PF08240">
    <property type="entry name" value="ADH_N"/>
    <property type="match status" value="1"/>
</dbReference>
<evidence type="ECO:0000256" key="6">
    <source>
        <dbReference type="ARBA" id="ARBA00023002"/>
    </source>
</evidence>
<evidence type="ECO:0000259" key="8">
    <source>
        <dbReference type="SMART" id="SM00829"/>
    </source>
</evidence>
<reference evidence="9 10" key="1">
    <citation type="submission" date="2015-01" db="EMBL/GenBank/DDBJ databases">
        <title>The Genome Sequence of Fonsecaea multimorphosa CBS 102226.</title>
        <authorList>
            <consortium name="The Broad Institute Genomics Platform"/>
            <person name="Cuomo C."/>
            <person name="de Hoog S."/>
            <person name="Gorbushina A."/>
            <person name="Stielow B."/>
            <person name="Teixiera M."/>
            <person name="Abouelleil A."/>
            <person name="Chapman S.B."/>
            <person name="Priest M."/>
            <person name="Young S.K."/>
            <person name="Wortman J."/>
            <person name="Nusbaum C."/>
            <person name="Birren B."/>
        </authorList>
    </citation>
    <scope>NUCLEOTIDE SEQUENCE [LARGE SCALE GENOMIC DNA]</scope>
    <source>
        <strain evidence="9 10">CBS 102226</strain>
    </source>
</reference>
<dbReference type="STRING" id="1442371.A0A0D2JYM1"/>
<keyword evidence="10" id="KW-1185">Reference proteome</keyword>
<dbReference type="InterPro" id="IPR020843">
    <property type="entry name" value="ER"/>
</dbReference>
<dbReference type="InterPro" id="IPR036291">
    <property type="entry name" value="NAD(P)-bd_dom_sf"/>
</dbReference>
<comment type="cofactor">
    <cofactor evidence="1">
        <name>Zn(2+)</name>
        <dbReference type="ChEBI" id="CHEBI:29105"/>
    </cofactor>
</comment>
<evidence type="ECO:0000256" key="7">
    <source>
        <dbReference type="ARBA" id="ARBA00023027"/>
    </source>
</evidence>
<dbReference type="PANTHER" id="PTHR42940:SF3">
    <property type="entry name" value="ALCOHOL DEHYDROGENASE 1-RELATED"/>
    <property type="match status" value="1"/>
</dbReference>
<keyword evidence="5" id="KW-0862">Zinc</keyword>
<dbReference type="GO" id="GO:0046872">
    <property type="term" value="F:metal ion binding"/>
    <property type="evidence" value="ECO:0007669"/>
    <property type="project" value="UniProtKB-KW"/>
</dbReference>
<dbReference type="Pfam" id="PF00107">
    <property type="entry name" value="ADH_zinc_N"/>
    <property type="match status" value="1"/>
</dbReference>
<name>A0A0D2JYM1_9EURO</name>
<dbReference type="AlphaFoldDB" id="A0A0D2JYM1"/>
<dbReference type="RefSeq" id="XP_016629802.1">
    <property type="nucleotide sequence ID" value="XM_016779295.1"/>
</dbReference>
<dbReference type="SMART" id="SM00829">
    <property type="entry name" value="PKS_ER"/>
    <property type="match status" value="1"/>
</dbReference>
<evidence type="ECO:0000256" key="3">
    <source>
        <dbReference type="ARBA" id="ARBA00013190"/>
    </source>
</evidence>
<dbReference type="FunFam" id="3.40.50.720:FF:000039">
    <property type="entry name" value="Alcohol dehydrogenase AdhP"/>
    <property type="match status" value="1"/>
</dbReference>
<organism evidence="9 10">
    <name type="scientific">Fonsecaea multimorphosa CBS 102226</name>
    <dbReference type="NCBI Taxonomy" id="1442371"/>
    <lineage>
        <taxon>Eukaryota</taxon>
        <taxon>Fungi</taxon>
        <taxon>Dikarya</taxon>
        <taxon>Ascomycota</taxon>
        <taxon>Pezizomycotina</taxon>
        <taxon>Eurotiomycetes</taxon>
        <taxon>Chaetothyriomycetidae</taxon>
        <taxon>Chaetothyriales</taxon>
        <taxon>Herpotrichiellaceae</taxon>
        <taxon>Fonsecaea</taxon>
    </lineage>
</organism>
<dbReference type="GO" id="GO:0004022">
    <property type="term" value="F:alcohol dehydrogenase (NAD+) activity"/>
    <property type="evidence" value="ECO:0007669"/>
    <property type="project" value="UniProtKB-EC"/>
</dbReference>
<keyword evidence="7" id="KW-0520">NAD</keyword>
<dbReference type="SUPFAM" id="SSF50129">
    <property type="entry name" value="GroES-like"/>
    <property type="match status" value="1"/>
</dbReference>
<evidence type="ECO:0000313" key="9">
    <source>
        <dbReference type="EMBL" id="KIX95679.1"/>
    </source>
</evidence>
<keyword evidence="6" id="KW-0560">Oxidoreductase</keyword>
<dbReference type="InterPro" id="IPR011032">
    <property type="entry name" value="GroES-like_sf"/>
</dbReference>
<accession>A0A0D2JYM1</accession>
<dbReference type="Gene3D" id="3.90.180.10">
    <property type="entry name" value="Medium-chain alcohol dehydrogenases, catalytic domain"/>
    <property type="match status" value="2"/>
</dbReference>
<evidence type="ECO:0000313" key="10">
    <source>
        <dbReference type="Proteomes" id="UP000053411"/>
    </source>
</evidence>
<dbReference type="InterPro" id="IPR013154">
    <property type="entry name" value="ADH-like_N"/>
</dbReference>